<dbReference type="PANTHER" id="PTHR43394:SF1">
    <property type="entry name" value="ATP-BINDING CASSETTE SUB-FAMILY B MEMBER 10, MITOCHONDRIAL"/>
    <property type="match status" value="1"/>
</dbReference>
<dbReference type="InterPro" id="IPR011527">
    <property type="entry name" value="ABC1_TM_dom"/>
</dbReference>
<feature type="domain" description="ABC transmembrane type-1" evidence="7">
    <location>
        <begin position="31"/>
        <end position="289"/>
    </location>
</feature>
<evidence type="ECO:0000256" key="2">
    <source>
        <dbReference type="ARBA" id="ARBA00022692"/>
    </source>
</evidence>
<dbReference type="InterPro" id="IPR003439">
    <property type="entry name" value="ABC_transporter-like_ATP-bd"/>
</dbReference>
<reference evidence="9" key="2">
    <citation type="submission" date="2015-05" db="EMBL/GenBank/DDBJ databases">
        <title>Complete genome sequence of Corynebacterium mustelae DSM 45274, isolated from various tissues of a male ferret with lethal sepsis.</title>
        <authorList>
            <person name="Ruckert C."/>
            <person name="Albersmeier A."/>
            <person name="Winkler A."/>
            <person name="Tauch A."/>
        </authorList>
    </citation>
    <scope>NUCLEOTIDE SEQUENCE [LARGE SCALE GENOMIC DNA]</scope>
    <source>
        <strain evidence="9">DSM 45274</strain>
    </source>
</reference>
<feature type="transmembrane region" description="Helical" evidence="6">
    <location>
        <begin position="256"/>
        <end position="274"/>
    </location>
</feature>
<dbReference type="AlphaFoldDB" id="A0A0G3H493"/>
<dbReference type="SUPFAM" id="SSF90123">
    <property type="entry name" value="ABC transporter transmembrane region"/>
    <property type="match status" value="1"/>
</dbReference>
<dbReference type="PATRIC" id="fig|571915.4.peg.1730"/>
<dbReference type="InterPro" id="IPR027417">
    <property type="entry name" value="P-loop_NTPase"/>
</dbReference>
<evidence type="ECO:0000256" key="6">
    <source>
        <dbReference type="SAM" id="Phobius"/>
    </source>
</evidence>
<name>A0A0G3H493_9CORY</name>
<proteinExistence type="predicted"/>
<feature type="transmembrane region" description="Helical" evidence="6">
    <location>
        <begin position="30"/>
        <end position="51"/>
    </location>
</feature>
<feature type="transmembrane region" description="Helical" evidence="6">
    <location>
        <begin position="150"/>
        <end position="183"/>
    </location>
</feature>
<dbReference type="GO" id="GO:0016887">
    <property type="term" value="F:ATP hydrolysis activity"/>
    <property type="evidence" value="ECO:0007669"/>
    <property type="project" value="InterPro"/>
</dbReference>
<protein>
    <submittedName>
        <fullName evidence="8">ABC-type multidrug transport system, ATPase and permease component</fullName>
    </submittedName>
</protein>
<dbReference type="InterPro" id="IPR017871">
    <property type="entry name" value="ABC_transporter-like_CS"/>
</dbReference>
<keyword evidence="2 6" id="KW-0812">Transmembrane</keyword>
<dbReference type="Gene3D" id="3.40.50.300">
    <property type="entry name" value="P-loop containing nucleotide triphosphate hydrolases"/>
    <property type="match status" value="1"/>
</dbReference>
<evidence type="ECO:0000256" key="5">
    <source>
        <dbReference type="SAM" id="Coils"/>
    </source>
</evidence>
<dbReference type="STRING" id="571915.CMUST_08135"/>
<dbReference type="GO" id="GO:0015421">
    <property type="term" value="F:ABC-type oligopeptide transporter activity"/>
    <property type="evidence" value="ECO:0007669"/>
    <property type="project" value="TreeGrafter"/>
</dbReference>
<evidence type="ECO:0000259" key="7">
    <source>
        <dbReference type="PROSITE" id="PS50929"/>
    </source>
</evidence>
<dbReference type="PANTHER" id="PTHR43394">
    <property type="entry name" value="ATP-DEPENDENT PERMEASE MDL1, MITOCHONDRIAL"/>
    <property type="match status" value="1"/>
</dbReference>
<dbReference type="SUPFAM" id="SSF52540">
    <property type="entry name" value="P-loop containing nucleoside triphosphate hydrolases"/>
    <property type="match status" value="1"/>
</dbReference>
<evidence type="ECO:0000313" key="8">
    <source>
        <dbReference type="EMBL" id="AKK05952.1"/>
    </source>
</evidence>
<dbReference type="PROSITE" id="PS00211">
    <property type="entry name" value="ABC_TRANSPORTER_1"/>
    <property type="match status" value="1"/>
</dbReference>
<comment type="subcellular location">
    <subcellularLocation>
        <location evidence="1">Cell membrane</location>
        <topology evidence="1">Multi-pass membrane protein</topology>
    </subcellularLocation>
</comment>
<reference evidence="8 9" key="1">
    <citation type="journal article" date="2015" name="Genome Announc.">
        <title>Complete Genome Sequence of the Type Strain Corynebacterium mustelae DSM 45274, Isolated from Various Tissues of a Male Ferret with Lethal Sepsis.</title>
        <authorList>
            <person name="Ruckert C."/>
            <person name="Eimer J."/>
            <person name="Winkler A."/>
            <person name="Tauch A."/>
        </authorList>
    </citation>
    <scope>NUCLEOTIDE SEQUENCE [LARGE SCALE GENOMIC DNA]</scope>
    <source>
        <strain evidence="8 9">DSM 45274</strain>
    </source>
</reference>
<dbReference type="PROSITE" id="PS50929">
    <property type="entry name" value="ABC_TM1F"/>
    <property type="match status" value="1"/>
</dbReference>
<dbReference type="KEGG" id="cmv:CMUST_08135"/>
<dbReference type="GO" id="GO:0005886">
    <property type="term" value="C:plasma membrane"/>
    <property type="evidence" value="ECO:0007669"/>
    <property type="project" value="UniProtKB-SubCell"/>
</dbReference>
<evidence type="ECO:0000313" key="9">
    <source>
        <dbReference type="Proteomes" id="UP000035199"/>
    </source>
</evidence>
<organism evidence="8 9">
    <name type="scientific">Corynebacterium mustelae</name>
    <dbReference type="NCBI Taxonomy" id="571915"/>
    <lineage>
        <taxon>Bacteria</taxon>
        <taxon>Bacillati</taxon>
        <taxon>Actinomycetota</taxon>
        <taxon>Actinomycetes</taxon>
        <taxon>Mycobacteriales</taxon>
        <taxon>Corynebacteriaceae</taxon>
        <taxon>Corynebacterium</taxon>
    </lineage>
</organism>
<dbReference type="Pfam" id="PF00005">
    <property type="entry name" value="ABC_tran"/>
    <property type="match status" value="1"/>
</dbReference>
<keyword evidence="3 6" id="KW-1133">Transmembrane helix</keyword>
<dbReference type="InterPro" id="IPR036640">
    <property type="entry name" value="ABC1_TM_sf"/>
</dbReference>
<keyword evidence="4 6" id="KW-0472">Membrane</keyword>
<feature type="transmembrane region" description="Helical" evidence="6">
    <location>
        <begin position="63"/>
        <end position="83"/>
    </location>
</feature>
<sequence>MSVTQPARVEKWTSGKRVALSLLFAYPRVTFLQVLILCISSGVSAFSAVVIGKIVDSAFETGAAAQIAFPLAILIVIMFSQILGETTSDGLVDIGIGRVIHEVRLFLTERLLLSPGLNQSPGMILSTVDTDVSTCAEVRQILSFPVVMVAYVIGAAVALAPLSLVIGLLLPIGALLVAVVAAFTAKPVTRVSAARRQAEAALTGLATDVAQGARVVKGLGAVETTRNRFNASSETVLAKMITDVRVSVSLEFVRQFVPAILGLITIGYAAMLAYNDAIAPGEFLSIALLGPPALQHLGYSLSMMTSTWARAVAAGDRISKLLADLDSSAQEKQSEADREKAEELVRKLEKNPGLHVWALSSENYANYHLLATADGVLAAPHVVSIFEGTLADNVNPLGDLPHDEVLAALDAAACGDIISRLGGIDADGNLPTTPLGEAGLNLSGGQRQRVALARALARNPRILLFDEPATGLDAVTLDTVVRAIKEKRSDQITVVMSGRKTWRQAAREGNRR</sequence>
<feature type="coiled-coil region" evidence="5">
    <location>
        <begin position="322"/>
        <end position="351"/>
    </location>
</feature>
<dbReference type="EMBL" id="CP011542">
    <property type="protein sequence ID" value="AKK05952.1"/>
    <property type="molecule type" value="Genomic_DNA"/>
</dbReference>
<evidence type="ECO:0000256" key="1">
    <source>
        <dbReference type="ARBA" id="ARBA00004651"/>
    </source>
</evidence>
<accession>A0A0G3H493</accession>
<dbReference type="Proteomes" id="UP000035199">
    <property type="component" value="Chromosome"/>
</dbReference>
<dbReference type="Pfam" id="PF00664">
    <property type="entry name" value="ABC_membrane"/>
    <property type="match status" value="1"/>
</dbReference>
<keyword evidence="5" id="KW-0175">Coiled coil</keyword>
<keyword evidence="9" id="KW-1185">Reference proteome</keyword>
<evidence type="ECO:0000256" key="3">
    <source>
        <dbReference type="ARBA" id="ARBA00022989"/>
    </source>
</evidence>
<dbReference type="Gene3D" id="1.20.1560.10">
    <property type="entry name" value="ABC transporter type 1, transmembrane domain"/>
    <property type="match status" value="1"/>
</dbReference>
<evidence type="ECO:0000256" key="4">
    <source>
        <dbReference type="ARBA" id="ARBA00023136"/>
    </source>
</evidence>
<dbReference type="GO" id="GO:0005524">
    <property type="term" value="F:ATP binding"/>
    <property type="evidence" value="ECO:0007669"/>
    <property type="project" value="InterPro"/>
</dbReference>
<dbReference type="InterPro" id="IPR039421">
    <property type="entry name" value="Type_1_exporter"/>
</dbReference>
<gene>
    <name evidence="8" type="ORF">CMUST_08135</name>
</gene>